<gene>
    <name evidence="1" type="ORF">C7441_109126</name>
</gene>
<reference evidence="1 2" key="1">
    <citation type="submission" date="2018-05" db="EMBL/GenBank/DDBJ databases">
        <title>Genomic Encyclopedia of Type Strains, Phase IV (KMG-IV): sequencing the most valuable type-strain genomes for metagenomic binning, comparative biology and taxonomic classification.</title>
        <authorList>
            <person name="Goeker M."/>
        </authorList>
    </citation>
    <scope>NUCLEOTIDE SEQUENCE [LARGE SCALE GENOMIC DNA]</scope>
    <source>
        <strain evidence="1 2">DSM 6986</strain>
    </source>
</reference>
<dbReference type="EMBL" id="QGGG01000009">
    <property type="protein sequence ID" value="PWJ82357.1"/>
    <property type="molecule type" value="Genomic_DNA"/>
</dbReference>
<comment type="caution">
    <text evidence="1">The sequence shown here is derived from an EMBL/GenBank/DDBJ whole genome shotgun (WGS) entry which is preliminary data.</text>
</comment>
<evidence type="ECO:0000313" key="2">
    <source>
        <dbReference type="Proteomes" id="UP000245396"/>
    </source>
</evidence>
<name>A0A316C1B9_PSESE</name>
<protein>
    <submittedName>
        <fullName evidence="1">Uncharacterized protein</fullName>
    </submittedName>
</protein>
<proteinExistence type="predicted"/>
<accession>A0A316C1B9</accession>
<keyword evidence="2" id="KW-1185">Reference proteome</keyword>
<dbReference type="Proteomes" id="UP000245396">
    <property type="component" value="Unassembled WGS sequence"/>
</dbReference>
<dbReference type="AlphaFoldDB" id="A0A316C1B9"/>
<sequence>MTRDARVFAREVWDGSAKPLLRKVVPFEQPARLRHPREGPARARITADETMSTTVRGAPFRVVRRHPNFILVSPMT</sequence>
<organism evidence="1 2">
    <name type="scientific">Pseudaminobacter salicylatoxidans</name>
    <dbReference type="NCBI Taxonomy" id="93369"/>
    <lineage>
        <taxon>Bacteria</taxon>
        <taxon>Pseudomonadati</taxon>
        <taxon>Pseudomonadota</taxon>
        <taxon>Alphaproteobacteria</taxon>
        <taxon>Hyphomicrobiales</taxon>
        <taxon>Phyllobacteriaceae</taxon>
        <taxon>Pseudaminobacter</taxon>
    </lineage>
</organism>
<evidence type="ECO:0000313" key="1">
    <source>
        <dbReference type="EMBL" id="PWJ82357.1"/>
    </source>
</evidence>